<reference evidence="3" key="1">
    <citation type="submission" date="2018-06" db="EMBL/GenBank/DDBJ databases">
        <authorList>
            <person name="Zhirakovskaya E."/>
        </authorList>
    </citation>
    <scope>NUCLEOTIDE SEQUENCE</scope>
</reference>
<keyword evidence="2" id="KW-0472">Membrane</keyword>
<name>A0A3B0QP88_9ZZZZ</name>
<keyword evidence="1" id="KW-0175">Coiled coil</keyword>
<evidence type="ECO:0000256" key="2">
    <source>
        <dbReference type="SAM" id="Phobius"/>
    </source>
</evidence>
<proteinExistence type="predicted"/>
<keyword evidence="2" id="KW-1133">Transmembrane helix</keyword>
<feature type="coiled-coil region" evidence="1">
    <location>
        <begin position="153"/>
        <end position="183"/>
    </location>
</feature>
<dbReference type="EMBL" id="UOEB01000086">
    <property type="protein sequence ID" value="VAV83514.1"/>
    <property type="molecule type" value="Genomic_DNA"/>
</dbReference>
<gene>
    <name evidence="3" type="ORF">MNBD_BACTEROID02-1661</name>
</gene>
<evidence type="ECO:0008006" key="4">
    <source>
        <dbReference type="Google" id="ProtNLM"/>
    </source>
</evidence>
<protein>
    <recommendedName>
        <fullName evidence="4">Anti-sigma factor</fullName>
    </recommendedName>
</protein>
<organism evidence="3">
    <name type="scientific">hydrothermal vent metagenome</name>
    <dbReference type="NCBI Taxonomy" id="652676"/>
    <lineage>
        <taxon>unclassified sequences</taxon>
        <taxon>metagenomes</taxon>
        <taxon>ecological metagenomes</taxon>
    </lineage>
</organism>
<feature type="transmembrane region" description="Helical" evidence="2">
    <location>
        <begin position="51"/>
        <end position="72"/>
    </location>
</feature>
<dbReference type="AlphaFoldDB" id="A0A3B0QP88"/>
<accession>A0A3B0QP88</accession>
<keyword evidence="2" id="KW-0812">Transmembrane</keyword>
<evidence type="ECO:0000313" key="3">
    <source>
        <dbReference type="EMBL" id="VAV83514.1"/>
    </source>
</evidence>
<sequence>MNKNNLNTMFKNIKEDFNFEEPNAGHQKRFLDKLNNQNTIVEYKSSSVRRLWRPLIGVAASIVLLISVFLGIQKDSNTRDLANISPEMASTEDFFLITITSELEKLNSEDSPEYQELIVDALFQIKILEENYKLLKLDLNESGDDKRVIYAMISNFQNRIDLLQNVVEQIDNLKQQKIEQDENSSTL</sequence>
<evidence type="ECO:0000256" key="1">
    <source>
        <dbReference type="SAM" id="Coils"/>
    </source>
</evidence>